<evidence type="ECO:0000313" key="2">
    <source>
        <dbReference type="Proteomes" id="UP000663879"/>
    </source>
</evidence>
<dbReference type="EMBL" id="CAJNOC010002065">
    <property type="protein sequence ID" value="CAF0910320.1"/>
    <property type="molecule type" value="Genomic_DNA"/>
</dbReference>
<dbReference type="AlphaFoldDB" id="A0A814A6J7"/>
<comment type="caution">
    <text evidence="1">The sequence shown here is derived from an EMBL/GenBank/DDBJ whole genome shotgun (WGS) entry which is preliminary data.</text>
</comment>
<name>A0A814A6J7_9BILA</name>
<accession>A0A814A6J7</accession>
<evidence type="ECO:0000313" key="1">
    <source>
        <dbReference type="EMBL" id="CAF0910320.1"/>
    </source>
</evidence>
<dbReference type="OrthoDB" id="9356500at2759"/>
<keyword evidence="2" id="KW-1185">Reference proteome</keyword>
<proteinExistence type="predicted"/>
<dbReference type="Proteomes" id="UP000663879">
    <property type="component" value="Unassembled WGS sequence"/>
</dbReference>
<organism evidence="1 2">
    <name type="scientific">Brachionus calyciflorus</name>
    <dbReference type="NCBI Taxonomy" id="104777"/>
    <lineage>
        <taxon>Eukaryota</taxon>
        <taxon>Metazoa</taxon>
        <taxon>Spiralia</taxon>
        <taxon>Gnathifera</taxon>
        <taxon>Rotifera</taxon>
        <taxon>Eurotatoria</taxon>
        <taxon>Monogononta</taxon>
        <taxon>Pseudotrocha</taxon>
        <taxon>Ploima</taxon>
        <taxon>Brachionidae</taxon>
        <taxon>Brachionus</taxon>
    </lineage>
</organism>
<gene>
    <name evidence="1" type="ORF">OXX778_LOCUS11868</name>
</gene>
<sequence>METAIVAAAGASLAKSNSQELINIPTVVSSAGGGLIAGSVVGALGYDEWGGTAGAVSGGVIGGVSNYFSNTKPSSFIEIVIGFGFGASRLPGSRSLARDKAYPRANNPQSIVPLYELIPTINRLEYTERLKKLNLTTLETRRLRGDLIQMFKIAKGFDEVNWFNNVVFKNIGSDSTAPQLRSHEFVVERQLVKNCDQRHNFFINRVSTFWNRLPRDVVNSTDINIFKNKIDKLNLESYYSEL</sequence>
<reference evidence="1" key="1">
    <citation type="submission" date="2021-02" db="EMBL/GenBank/DDBJ databases">
        <authorList>
            <person name="Nowell W R."/>
        </authorList>
    </citation>
    <scope>NUCLEOTIDE SEQUENCE</scope>
    <source>
        <strain evidence="1">Ploen Becks lab</strain>
    </source>
</reference>
<protein>
    <submittedName>
        <fullName evidence="1">Uncharacterized protein</fullName>
    </submittedName>
</protein>